<accession>A0A1I1KQ56</accession>
<dbReference type="Proteomes" id="UP000199046">
    <property type="component" value="Unassembled WGS sequence"/>
</dbReference>
<dbReference type="EMBL" id="FOLY01000004">
    <property type="protein sequence ID" value="SFC60273.1"/>
    <property type="molecule type" value="Genomic_DNA"/>
</dbReference>
<organism evidence="2 3">
    <name type="scientific">Kushneria avicenniae</name>
    <dbReference type="NCBI Taxonomy" id="402385"/>
    <lineage>
        <taxon>Bacteria</taxon>
        <taxon>Pseudomonadati</taxon>
        <taxon>Pseudomonadota</taxon>
        <taxon>Gammaproteobacteria</taxon>
        <taxon>Oceanospirillales</taxon>
        <taxon>Halomonadaceae</taxon>
        <taxon>Kushneria</taxon>
    </lineage>
</organism>
<proteinExistence type="predicted"/>
<name>A0A1I1KQ56_9GAMM</name>
<gene>
    <name evidence="2" type="ORF">SAMN05421848_1978</name>
</gene>
<protein>
    <submittedName>
        <fullName evidence="2">Uncharacterized protein</fullName>
    </submittedName>
</protein>
<reference evidence="3" key="1">
    <citation type="submission" date="2016-10" db="EMBL/GenBank/DDBJ databases">
        <authorList>
            <person name="Varghese N."/>
            <person name="Submissions S."/>
        </authorList>
    </citation>
    <scope>NUCLEOTIDE SEQUENCE [LARGE SCALE GENOMIC DNA]</scope>
    <source>
        <strain evidence="3">DSM 23439</strain>
    </source>
</reference>
<dbReference type="STRING" id="402385.SAMN05421848_1978"/>
<dbReference type="AlphaFoldDB" id="A0A1I1KQ56"/>
<dbReference type="OrthoDB" id="6196718at2"/>
<evidence type="ECO:0000313" key="2">
    <source>
        <dbReference type="EMBL" id="SFC60273.1"/>
    </source>
</evidence>
<feature type="region of interest" description="Disordered" evidence="1">
    <location>
        <begin position="1"/>
        <end position="23"/>
    </location>
</feature>
<evidence type="ECO:0000256" key="1">
    <source>
        <dbReference type="SAM" id="MobiDB-lite"/>
    </source>
</evidence>
<keyword evidence="3" id="KW-1185">Reference proteome</keyword>
<sequence>MPAGYRRGGRRQPKLEARGTLESVETEGPFKEWLGMPDLYRHTLTVNGEVYSYQVEEAELDVSVGDYVVFRYKETKAGRWIDKRSLGVAIDPSTFNRDQG</sequence>
<dbReference type="RefSeq" id="WP_090133507.1">
    <property type="nucleotide sequence ID" value="NZ_FOLY01000004.1"/>
</dbReference>
<evidence type="ECO:0000313" key="3">
    <source>
        <dbReference type="Proteomes" id="UP000199046"/>
    </source>
</evidence>